<dbReference type="Pfam" id="PF03732">
    <property type="entry name" value="Retrotrans_gag"/>
    <property type="match status" value="1"/>
</dbReference>
<gene>
    <name evidence="2" type="ORF">LTRI10_LOCUS9189</name>
</gene>
<dbReference type="EMBL" id="OZ034814">
    <property type="protein sequence ID" value="CAL1361859.1"/>
    <property type="molecule type" value="Genomic_DNA"/>
</dbReference>
<feature type="domain" description="Retrotransposon gag" evidence="1">
    <location>
        <begin position="7"/>
        <end position="74"/>
    </location>
</feature>
<dbReference type="InterPro" id="IPR005162">
    <property type="entry name" value="Retrotrans_gag_dom"/>
</dbReference>
<dbReference type="PANTHER" id="PTHR35046:SF9">
    <property type="entry name" value="RNA-DIRECTED DNA POLYMERASE"/>
    <property type="match status" value="1"/>
</dbReference>
<keyword evidence="3" id="KW-1185">Reference proteome</keyword>
<organism evidence="2 3">
    <name type="scientific">Linum trigynum</name>
    <dbReference type="NCBI Taxonomy" id="586398"/>
    <lineage>
        <taxon>Eukaryota</taxon>
        <taxon>Viridiplantae</taxon>
        <taxon>Streptophyta</taxon>
        <taxon>Embryophyta</taxon>
        <taxon>Tracheophyta</taxon>
        <taxon>Spermatophyta</taxon>
        <taxon>Magnoliopsida</taxon>
        <taxon>eudicotyledons</taxon>
        <taxon>Gunneridae</taxon>
        <taxon>Pentapetalae</taxon>
        <taxon>rosids</taxon>
        <taxon>fabids</taxon>
        <taxon>Malpighiales</taxon>
        <taxon>Linaceae</taxon>
        <taxon>Linum</taxon>
    </lineage>
</organism>
<name>A0AAV2CZ77_9ROSI</name>
<evidence type="ECO:0000313" key="3">
    <source>
        <dbReference type="Proteomes" id="UP001497516"/>
    </source>
</evidence>
<sequence>MHEEEPIATWQEMKAVMRKRYVPIHHRHELHQALHALSHSMKSEEGYFKEMETLMIRAHTNEDREATMASFLNGSIEKLDMS</sequence>
<dbReference type="PANTHER" id="PTHR35046">
    <property type="entry name" value="ZINC KNUCKLE (CCHC-TYPE) FAMILY PROTEIN"/>
    <property type="match status" value="1"/>
</dbReference>
<evidence type="ECO:0000313" key="2">
    <source>
        <dbReference type="EMBL" id="CAL1361859.1"/>
    </source>
</evidence>
<dbReference type="AlphaFoldDB" id="A0AAV2CZ77"/>
<protein>
    <recommendedName>
        <fullName evidence="1">Retrotransposon gag domain-containing protein</fullName>
    </recommendedName>
</protein>
<proteinExistence type="predicted"/>
<accession>A0AAV2CZ77</accession>
<reference evidence="2 3" key="1">
    <citation type="submission" date="2024-04" db="EMBL/GenBank/DDBJ databases">
        <authorList>
            <person name="Fracassetti M."/>
        </authorList>
    </citation>
    <scope>NUCLEOTIDE SEQUENCE [LARGE SCALE GENOMIC DNA]</scope>
</reference>
<evidence type="ECO:0000259" key="1">
    <source>
        <dbReference type="Pfam" id="PF03732"/>
    </source>
</evidence>
<dbReference type="Proteomes" id="UP001497516">
    <property type="component" value="Chromosome 10"/>
</dbReference>